<evidence type="ECO:0000313" key="2">
    <source>
        <dbReference type="Proteomes" id="UP000831327"/>
    </source>
</evidence>
<organism evidence="1 2">
    <name type="scientific">Roseomonas fluvialis</name>
    <dbReference type="NCBI Taxonomy" id="1750527"/>
    <lineage>
        <taxon>Bacteria</taxon>
        <taxon>Pseudomonadati</taxon>
        <taxon>Pseudomonadota</taxon>
        <taxon>Alphaproteobacteria</taxon>
        <taxon>Acetobacterales</taxon>
        <taxon>Roseomonadaceae</taxon>
        <taxon>Roseomonas</taxon>
    </lineage>
</organism>
<evidence type="ECO:0000313" key="1">
    <source>
        <dbReference type="EMBL" id="BDG74102.1"/>
    </source>
</evidence>
<accession>A0ABM7Y7Z8</accession>
<protein>
    <submittedName>
        <fullName evidence="1">Uncharacterized protein</fullName>
    </submittedName>
</protein>
<keyword evidence="2" id="KW-1185">Reference proteome</keyword>
<dbReference type="EMBL" id="AP025637">
    <property type="protein sequence ID" value="BDG74102.1"/>
    <property type="molecule type" value="Genomic_DNA"/>
</dbReference>
<dbReference type="Proteomes" id="UP000831327">
    <property type="component" value="Chromosome"/>
</dbReference>
<sequence length="72" mass="7432">MVNEHPFVLINNPFADDRDVNTLTLPFAVGSGIISAAEGVLSAAREAGSIDAERVLQAVIELLRAAGSAQAA</sequence>
<proteinExistence type="predicted"/>
<reference evidence="1 2" key="1">
    <citation type="journal article" date="2016" name="Microbes Environ.">
        <title>Phylogenetically diverse aerobic anoxygenic phototrophic bacteria isolated from epilithic biofilms in Tama river, Japan.</title>
        <authorList>
            <person name="Hirose S."/>
            <person name="Matsuura K."/>
            <person name="Haruta S."/>
        </authorList>
    </citation>
    <scope>NUCLEOTIDE SEQUENCE [LARGE SCALE GENOMIC DNA]</scope>
    <source>
        <strain evidence="1 2">S08</strain>
    </source>
</reference>
<gene>
    <name evidence="1" type="ORF">Rmf_40310</name>
</gene>
<name>A0ABM7Y7Z8_9PROT</name>